<evidence type="ECO:0000313" key="1">
    <source>
        <dbReference type="EMBL" id="MBC2622138.1"/>
    </source>
</evidence>
<reference evidence="1 2" key="1">
    <citation type="submission" date="2020-08" db="EMBL/GenBank/DDBJ databases">
        <title>Emergence and comparative genomics analysis of Citrobacter in Fennec fox imported from North Africa to China.</title>
        <authorList>
            <person name="Zheng B."/>
        </authorList>
    </citation>
    <scope>NUCLEOTIDE SEQUENCE [LARGE SCALE GENOMIC DNA]</scope>
    <source>
        <strain evidence="1 2">FF141</strain>
    </source>
</reference>
<sequence>MNKPLDKMFPVFTILFFFVVVLLGVAIAEKLLWEGHRYPDFLISDAYVAKDTQLQASNDTSLLKQCYAQHLTGCEKYYRSFSQLEVGGNDLKSLCKVLTNGTDLDVWQSDTQLLVRCSRGHVFRVIPFKPTDNAAEKFKPMVDMVGSWMAYNRLTKELLHEDPVDIFFVGLDKGEKHLSLKYCFTGVDQIPPQVAFQRCDTESDTTKTQSDKS</sequence>
<proteinExistence type="predicted"/>
<gene>
    <name evidence="1" type="ORF">H7I73_21115</name>
</gene>
<organism evidence="1 2">
    <name type="scientific">Citrobacter cronae</name>
    <dbReference type="NCBI Taxonomy" id="1748967"/>
    <lineage>
        <taxon>Bacteria</taxon>
        <taxon>Pseudomonadati</taxon>
        <taxon>Pseudomonadota</taxon>
        <taxon>Gammaproteobacteria</taxon>
        <taxon>Enterobacterales</taxon>
        <taxon>Enterobacteriaceae</taxon>
        <taxon>Citrobacter</taxon>
        <taxon>Citrobacter freundii complex</taxon>
    </lineage>
</organism>
<dbReference type="AlphaFoldDB" id="A0A7X1BUK6"/>
<dbReference type="RefSeq" id="WP_185656370.1">
    <property type="nucleotide sequence ID" value="NZ_JACLAG010000006.1"/>
</dbReference>
<evidence type="ECO:0000313" key="2">
    <source>
        <dbReference type="Proteomes" id="UP000548504"/>
    </source>
</evidence>
<dbReference type="EMBL" id="JACLAG010000006">
    <property type="protein sequence ID" value="MBC2622138.1"/>
    <property type="molecule type" value="Genomic_DNA"/>
</dbReference>
<dbReference type="Proteomes" id="UP000548504">
    <property type="component" value="Unassembled WGS sequence"/>
</dbReference>
<accession>A0A7X1BUK6</accession>
<protein>
    <submittedName>
        <fullName evidence="1">Uncharacterized protein</fullName>
    </submittedName>
</protein>
<comment type="caution">
    <text evidence="1">The sequence shown here is derived from an EMBL/GenBank/DDBJ whole genome shotgun (WGS) entry which is preliminary data.</text>
</comment>
<name>A0A7X1BUK6_9ENTR</name>